<dbReference type="EMBL" id="JBHSKV010000004">
    <property type="protein sequence ID" value="MFC5133779.1"/>
    <property type="molecule type" value="Genomic_DNA"/>
</dbReference>
<dbReference type="PANTHER" id="PTHR42188">
    <property type="entry name" value="23S RRNA-SPECIFIC ENDONUCLEASE VAPC20"/>
    <property type="match status" value="1"/>
</dbReference>
<dbReference type="InterPro" id="IPR002716">
    <property type="entry name" value="PIN_dom"/>
</dbReference>
<proteinExistence type="predicted"/>
<feature type="domain" description="PIN" evidence="1">
    <location>
        <begin position="9"/>
        <end position="138"/>
    </location>
</feature>
<dbReference type="PANTHER" id="PTHR42188:SF1">
    <property type="entry name" value="23S RRNA-SPECIFIC ENDONUCLEASE VAPC20"/>
    <property type="match status" value="1"/>
</dbReference>
<keyword evidence="3" id="KW-1185">Reference proteome</keyword>
<dbReference type="InterPro" id="IPR029060">
    <property type="entry name" value="PIN-like_dom_sf"/>
</dbReference>
<protein>
    <submittedName>
        <fullName evidence="2">Type II toxin-antitoxin system VapC family toxin</fullName>
    </submittedName>
</protein>
<organism evidence="2 3">
    <name type="scientific">Halorubrum glutamatedens</name>
    <dbReference type="NCBI Taxonomy" id="2707018"/>
    <lineage>
        <taxon>Archaea</taxon>
        <taxon>Methanobacteriati</taxon>
        <taxon>Methanobacteriota</taxon>
        <taxon>Stenosarchaea group</taxon>
        <taxon>Halobacteria</taxon>
        <taxon>Halobacteriales</taxon>
        <taxon>Haloferacaceae</taxon>
        <taxon>Halorubrum</taxon>
    </lineage>
</organism>
<name>A0ABD5QNM5_9EURY</name>
<evidence type="ECO:0000313" key="2">
    <source>
        <dbReference type="EMBL" id="MFC5133779.1"/>
    </source>
</evidence>
<dbReference type="InterPro" id="IPR039018">
    <property type="entry name" value="VapC20-like"/>
</dbReference>
<evidence type="ECO:0000259" key="1">
    <source>
        <dbReference type="Pfam" id="PF01850"/>
    </source>
</evidence>
<sequence>MNETGAIPVFVDTGAFYARADADDEHHADALRLFSGVRSGEIPYRPIYTSQAVLAEFATLALYKLGHDTATRALAAIRDSNSVNVIPVGEHAFETAAARFADYDDQEISFVDHTTGVLADERDVEHVFAFDSDFRTLGFSLVPADVNVPE</sequence>
<dbReference type="Pfam" id="PF01850">
    <property type="entry name" value="PIN"/>
    <property type="match status" value="1"/>
</dbReference>
<dbReference type="Gene3D" id="3.40.50.1010">
    <property type="entry name" value="5'-nuclease"/>
    <property type="match status" value="1"/>
</dbReference>
<evidence type="ECO:0000313" key="3">
    <source>
        <dbReference type="Proteomes" id="UP001596145"/>
    </source>
</evidence>
<dbReference type="AlphaFoldDB" id="A0ABD5QNM5"/>
<dbReference type="SUPFAM" id="SSF88723">
    <property type="entry name" value="PIN domain-like"/>
    <property type="match status" value="1"/>
</dbReference>
<accession>A0ABD5QNM5</accession>
<gene>
    <name evidence="2" type="ORF">ACFPJA_03440</name>
</gene>
<comment type="caution">
    <text evidence="2">The sequence shown here is derived from an EMBL/GenBank/DDBJ whole genome shotgun (WGS) entry which is preliminary data.</text>
</comment>
<dbReference type="RefSeq" id="WP_122106440.1">
    <property type="nucleotide sequence ID" value="NZ_JBHSKV010000004.1"/>
</dbReference>
<reference evidence="2 3" key="1">
    <citation type="journal article" date="2019" name="Int. J. Syst. Evol. Microbiol.">
        <title>The Global Catalogue of Microorganisms (GCM) 10K type strain sequencing project: providing services to taxonomists for standard genome sequencing and annotation.</title>
        <authorList>
            <consortium name="The Broad Institute Genomics Platform"/>
            <consortium name="The Broad Institute Genome Sequencing Center for Infectious Disease"/>
            <person name="Wu L."/>
            <person name="Ma J."/>
        </authorList>
    </citation>
    <scope>NUCLEOTIDE SEQUENCE [LARGE SCALE GENOMIC DNA]</scope>
    <source>
        <strain evidence="2 3">CGMCC 1.16026</strain>
    </source>
</reference>
<dbReference type="Proteomes" id="UP001596145">
    <property type="component" value="Unassembled WGS sequence"/>
</dbReference>